<dbReference type="KEGG" id="psti:SOO65_01410"/>
<dbReference type="Gene3D" id="3.30.230.10">
    <property type="match status" value="1"/>
</dbReference>
<dbReference type="GO" id="GO:0030677">
    <property type="term" value="C:ribonuclease P complex"/>
    <property type="evidence" value="ECO:0007669"/>
    <property type="project" value="TreeGrafter"/>
</dbReference>
<evidence type="ECO:0000256" key="3">
    <source>
        <dbReference type="ARBA" id="ARBA00022759"/>
    </source>
</evidence>
<keyword evidence="4 6" id="KW-0378">Hydrolase</keyword>
<evidence type="ECO:0000256" key="6">
    <source>
        <dbReference type="HAMAP-Rule" id="MF_00227"/>
    </source>
</evidence>
<dbReference type="GO" id="GO:0004526">
    <property type="term" value="F:ribonuclease P activity"/>
    <property type="evidence" value="ECO:0007669"/>
    <property type="project" value="UniProtKB-UniRule"/>
</dbReference>
<dbReference type="Pfam" id="PF00825">
    <property type="entry name" value="Ribonuclease_P"/>
    <property type="match status" value="1"/>
</dbReference>
<comment type="function">
    <text evidence="6">RNaseP catalyzes the removal of the 5'-leader sequence from pre-tRNA to produce the mature 5'-terminus. It can also cleave other RNA substrates such as 4.5S RNA. The protein component plays an auxiliary but essential role in vivo by binding to the 5'-leader sequence and broadening the substrate specificity of the ribozyme.</text>
</comment>
<keyword evidence="3 6" id="KW-0255">Endonuclease</keyword>
<reference evidence="8 9" key="1">
    <citation type="submission" date="2023-11" db="EMBL/GenBank/DDBJ databases">
        <title>Peredibacter starrii A3.12.</title>
        <authorList>
            <person name="Mitchell R.J."/>
        </authorList>
    </citation>
    <scope>NUCLEOTIDE SEQUENCE [LARGE SCALE GENOMIC DNA]</scope>
    <source>
        <strain evidence="8 9">A3.12</strain>
    </source>
</reference>
<dbReference type="SUPFAM" id="SSF54211">
    <property type="entry name" value="Ribosomal protein S5 domain 2-like"/>
    <property type="match status" value="1"/>
</dbReference>
<keyword evidence="9" id="KW-1185">Reference proteome</keyword>
<dbReference type="GO" id="GO:0001682">
    <property type="term" value="P:tRNA 5'-leader removal"/>
    <property type="evidence" value="ECO:0007669"/>
    <property type="project" value="UniProtKB-UniRule"/>
</dbReference>
<dbReference type="EC" id="3.1.26.5" evidence="6 7"/>
<evidence type="ECO:0000256" key="7">
    <source>
        <dbReference type="NCBIfam" id="TIGR00188"/>
    </source>
</evidence>
<protein>
    <recommendedName>
        <fullName evidence="6 7">Ribonuclease P protein component</fullName>
        <shortName evidence="6">RNase P protein</shortName>
        <shortName evidence="6">RNaseP protein</shortName>
        <ecNumber evidence="6 7">3.1.26.5</ecNumber>
    </recommendedName>
    <alternativeName>
        <fullName evidence="6">Protein C5</fullName>
    </alternativeName>
</protein>
<dbReference type="InterPro" id="IPR014721">
    <property type="entry name" value="Ribsml_uS5_D2-typ_fold_subgr"/>
</dbReference>
<dbReference type="RefSeq" id="WP_321395786.1">
    <property type="nucleotide sequence ID" value="NZ_CP139487.1"/>
</dbReference>
<evidence type="ECO:0000256" key="5">
    <source>
        <dbReference type="ARBA" id="ARBA00022884"/>
    </source>
</evidence>
<keyword evidence="5 6" id="KW-0694">RNA-binding</keyword>
<proteinExistence type="inferred from homology"/>
<dbReference type="PANTHER" id="PTHR33992">
    <property type="entry name" value="RIBONUCLEASE P PROTEIN COMPONENT"/>
    <property type="match status" value="1"/>
</dbReference>
<dbReference type="EMBL" id="CP139487">
    <property type="protein sequence ID" value="WPU65399.1"/>
    <property type="molecule type" value="Genomic_DNA"/>
</dbReference>
<keyword evidence="2 6" id="KW-0540">Nuclease</keyword>
<gene>
    <name evidence="6 8" type="primary">rnpA</name>
    <name evidence="8" type="ORF">SOO65_01410</name>
</gene>
<dbReference type="InterPro" id="IPR020568">
    <property type="entry name" value="Ribosomal_Su5_D2-typ_SF"/>
</dbReference>
<dbReference type="HAMAP" id="MF_00227">
    <property type="entry name" value="RNase_P"/>
    <property type="match status" value="1"/>
</dbReference>
<dbReference type="Proteomes" id="UP001324634">
    <property type="component" value="Chromosome"/>
</dbReference>
<sequence>MSPASLGFSKSLKLTHKKDFEYLREQSSRGFVHPLVCFYKPSRLSLSHSRIGFSVSRKIGKAHDRNRYKRIMKELYRAHEGLKALPLDMLFVITKTPDSEQQLKDAFLRVAQRLCVSHEKTS</sequence>
<evidence type="ECO:0000313" key="9">
    <source>
        <dbReference type="Proteomes" id="UP001324634"/>
    </source>
</evidence>
<dbReference type="GO" id="GO:0000049">
    <property type="term" value="F:tRNA binding"/>
    <property type="evidence" value="ECO:0007669"/>
    <property type="project" value="UniProtKB-UniRule"/>
</dbReference>
<comment type="subunit">
    <text evidence="6">Consists of a catalytic RNA component (M1 or rnpB) and a protein subunit.</text>
</comment>
<evidence type="ECO:0000256" key="4">
    <source>
        <dbReference type="ARBA" id="ARBA00022801"/>
    </source>
</evidence>
<organism evidence="8 9">
    <name type="scientific">Peredibacter starrii</name>
    <dbReference type="NCBI Taxonomy" id="28202"/>
    <lineage>
        <taxon>Bacteria</taxon>
        <taxon>Pseudomonadati</taxon>
        <taxon>Bdellovibrionota</taxon>
        <taxon>Bacteriovoracia</taxon>
        <taxon>Bacteriovoracales</taxon>
        <taxon>Bacteriovoracaceae</taxon>
        <taxon>Peredibacter</taxon>
    </lineage>
</organism>
<keyword evidence="1 6" id="KW-0819">tRNA processing</keyword>
<evidence type="ECO:0000313" key="8">
    <source>
        <dbReference type="EMBL" id="WPU65399.1"/>
    </source>
</evidence>
<dbReference type="AlphaFoldDB" id="A0AAX4HQ09"/>
<name>A0AAX4HQ09_9BACT</name>
<comment type="similarity">
    <text evidence="6">Belongs to the RnpA family.</text>
</comment>
<dbReference type="NCBIfam" id="TIGR00188">
    <property type="entry name" value="rnpA"/>
    <property type="match status" value="1"/>
</dbReference>
<dbReference type="GO" id="GO:0042781">
    <property type="term" value="F:3'-tRNA processing endoribonuclease activity"/>
    <property type="evidence" value="ECO:0007669"/>
    <property type="project" value="TreeGrafter"/>
</dbReference>
<dbReference type="InterPro" id="IPR000100">
    <property type="entry name" value="RNase_P"/>
</dbReference>
<evidence type="ECO:0000256" key="1">
    <source>
        <dbReference type="ARBA" id="ARBA00022694"/>
    </source>
</evidence>
<comment type="catalytic activity">
    <reaction evidence="6">
        <text>Endonucleolytic cleavage of RNA, removing 5'-extranucleotides from tRNA precursor.</text>
        <dbReference type="EC" id="3.1.26.5"/>
    </reaction>
</comment>
<evidence type="ECO:0000256" key="2">
    <source>
        <dbReference type="ARBA" id="ARBA00022722"/>
    </source>
</evidence>
<dbReference type="PANTHER" id="PTHR33992:SF1">
    <property type="entry name" value="RIBONUCLEASE P PROTEIN COMPONENT"/>
    <property type="match status" value="1"/>
</dbReference>
<accession>A0AAX4HQ09</accession>